<evidence type="ECO:0000256" key="4">
    <source>
        <dbReference type="ARBA" id="ARBA00023277"/>
    </source>
</evidence>
<dbReference type="PANTHER" id="PTHR11177">
    <property type="entry name" value="CHITINASE"/>
    <property type="match status" value="1"/>
</dbReference>
<feature type="compositionally biased region" description="Polar residues" evidence="8">
    <location>
        <begin position="900"/>
        <end position="909"/>
    </location>
</feature>
<dbReference type="SMART" id="SM00495">
    <property type="entry name" value="ChtBD3"/>
    <property type="match status" value="1"/>
</dbReference>
<evidence type="ECO:0000313" key="11">
    <source>
        <dbReference type="EMBL" id="MYM58766.1"/>
    </source>
</evidence>
<evidence type="ECO:0000256" key="9">
    <source>
        <dbReference type="SAM" id="SignalP"/>
    </source>
</evidence>
<dbReference type="GO" id="GO:0005576">
    <property type="term" value="C:extracellular region"/>
    <property type="evidence" value="ECO:0007669"/>
    <property type="project" value="InterPro"/>
</dbReference>
<dbReference type="InterPro" id="IPR003610">
    <property type="entry name" value="CBM5/12"/>
</dbReference>
<feature type="chain" id="PRO_5027103051" evidence="9">
    <location>
        <begin position="31"/>
        <end position="985"/>
    </location>
</feature>
<evidence type="ECO:0000256" key="5">
    <source>
        <dbReference type="ARBA" id="ARBA00023295"/>
    </source>
</evidence>
<dbReference type="Gene3D" id="2.10.10.20">
    <property type="entry name" value="Carbohydrate-binding module superfamily 5/12"/>
    <property type="match status" value="1"/>
</dbReference>
<dbReference type="InterPro" id="IPR001223">
    <property type="entry name" value="Glyco_hydro18_cat"/>
</dbReference>
<keyword evidence="2 7" id="KW-0378">Hydrolase</keyword>
<accession>A0A6L8LU85</accession>
<dbReference type="SUPFAM" id="SSF54556">
    <property type="entry name" value="Chitinase insertion domain"/>
    <property type="match status" value="1"/>
</dbReference>
<reference evidence="11 12" key="1">
    <citation type="submission" date="2020-01" db="EMBL/GenBank/DDBJ databases">
        <title>Draft Genome Sequence of Vibrio sp. strain OCN044, Isolated from a Healthy Coral at Palmyra Atoll.</title>
        <authorList>
            <person name="Videau P."/>
            <person name="Loughran R."/>
            <person name="Esquivel A."/>
            <person name="Deadmond M."/>
            <person name="Paddock B.E."/>
            <person name="Saw J.H."/>
            <person name="Ushijima B."/>
        </authorList>
    </citation>
    <scope>NUCLEOTIDE SEQUENCE [LARGE SCALE GENOMIC DNA]</scope>
    <source>
        <strain evidence="11 12">OCN044</strain>
    </source>
</reference>
<feature type="domain" description="GH18" evidence="10">
    <location>
        <begin position="317"/>
        <end position="799"/>
    </location>
</feature>
<dbReference type="SMART" id="SM00636">
    <property type="entry name" value="Glyco_18"/>
    <property type="match status" value="1"/>
</dbReference>
<gene>
    <name evidence="11" type="ORF">GTG28_05985</name>
</gene>
<evidence type="ECO:0000313" key="12">
    <source>
        <dbReference type="Proteomes" id="UP000478571"/>
    </source>
</evidence>
<dbReference type="InterPro" id="IPR013783">
    <property type="entry name" value="Ig-like_fold"/>
</dbReference>
<name>A0A6L8LU85_9VIBR</name>
<dbReference type="PROSITE" id="PS01095">
    <property type="entry name" value="GH18_1"/>
    <property type="match status" value="1"/>
</dbReference>
<dbReference type="InterPro" id="IPR036573">
    <property type="entry name" value="CBM_sf_5/12"/>
</dbReference>
<dbReference type="InterPro" id="IPR017853">
    <property type="entry name" value="GH"/>
</dbReference>
<dbReference type="InterPro" id="IPR009470">
    <property type="entry name" value="Chi_C"/>
</dbReference>
<dbReference type="GO" id="GO:0004553">
    <property type="term" value="F:hydrolase activity, hydrolyzing O-glycosyl compounds"/>
    <property type="evidence" value="ECO:0007669"/>
    <property type="project" value="InterPro"/>
</dbReference>
<dbReference type="GO" id="GO:0006032">
    <property type="term" value="P:chitin catabolic process"/>
    <property type="evidence" value="ECO:0007669"/>
    <property type="project" value="UniProtKB-KW"/>
</dbReference>
<dbReference type="Gene3D" id="3.10.50.10">
    <property type="match status" value="1"/>
</dbReference>
<dbReference type="Gene3D" id="3.20.20.80">
    <property type="entry name" value="Glycosidases"/>
    <property type="match status" value="2"/>
</dbReference>
<dbReference type="EMBL" id="WWEU01000002">
    <property type="protein sequence ID" value="MYM58766.1"/>
    <property type="molecule type" value="Genomic_DNA"/>
</dbReference>
<proteinExistence type="inferred from homology"/>
<dbReference type="AlphaFoldDB" id="A0A6L8LU85"/>
<evidence type="ECO:0000256" key="2">
    <source>
        <dbReference type="ARBA" id="ARBA00022801"/>
    </source>
</evidence>
<dbReference type="InterPro" id="IPR011583">
    <property type="entry name" value="Chitinase_II/V-like_cat"/>
</dbReference>
<evidence type="ECO:0000256" key="7">
    <source>
        <dbReference type="RuleBase" id="RU000489"/>
    </source>
</evidence>
<comment type="caution">
    <text evidence="11">The sequence shown here is derived from an EMBL/GenBank/DDBJ whole genome shotgun (WGS) entry which is preliminary data.</text>
</comment>
<dbReference type="InterPro" id="IPR050314">
    <property type="entry name" value="Glycosyl_Hydrlase_18"/>
</dbReference>
<keyword evidence="5 7" id="KW-0326">Glycosidase</keyword>
<dbReference type="InterPro" id="IPR001579">
    <property type="entry name" value="Glyco_hydro_18_chit_AS"/>
</dbReference>
<keyword evidence="3" id="KW-0146">Chitin degradation</keyword>
<keyword evidence="12" id="KW-1185">Reference proteome</keyword>
<dbReference type="FunFam" id="3.20.20.80:FF:000168">
    <property type="entry name" value="Chitodextrinase"/>
    <property type="match status" value="1"/>
</dbReference>
<dbReference type="PROSITE" id="PS51910">
    <property type="entry name" value="GH18_2"/>
    <property type="match status" value="1"/>
</dbReference>
<dbReference type="PROSITE" id="PS51257">
    <property type="entry name" value="PROKAR_LIPOPROTEIN"/>
    <property type="match status" value="1"/>
</dbReference>
<dbReference type="GO" id="GO:0000272">
    <property type="term" value="P:polysaccharide catabolic process"/>
    <property type="evidence" value="ECO:0007669"/>
    <property type="project" value="UniProtKB-KW"/>
</dbReference>
<dbReference type="GO" id="GO:0008061">
    <property type="term" value="F:chitin binding"/>
    <property type="evidence" value="ECO:0007669"/>
    <property type="project" value="InterPro"/>
</dbReference>
<dbReference type="GO" id="GO:0030246">
    <property type="term" value="F:carbohydrate binding"/>
    <property type="evidence" value="ECO:0007669"/>
    <property type="project" value="InterPro"/>
</dbReference>
<evidence type="ECO:0000256" key="1">
    <source>
        <dbReference type="ARBA" id="ARBA00009121"/>
    </source>
</evidence>
<feature type="signal peptide" evidence="9">
    <location>
        <begin position="1"/>
        <end position="30"/>
    </location>
</feature>
<keyword evidence="4" id="KW-0119">Carbohydrate metabolism</keyword>
<sequence length="985" mass="107732">MYLTTSRTHRRLFQLSLLSASCLTAFQSYAAIDCAPLSDWDNQTVYTGGQKVRHLDYAYQANYWTQGDAPDANSGQWSQWKELGACLADTNQPPSVDLTSPKTSDSIQVDQTVVIAATANDSDGSVEKVVFSVDGQPIGEDKTYPYSINWLAVAGNHNITAIAHDNRGAQSIVSSVDIKVSTTQPGNEPPTVDLMLSANSVDLGDTVTFTSNAADKDGRVEKVEFYVSGELVGAATNAPYAIDYRTSSKGVLPVIAKATDDKGASSSSSAVLLEVRDAPSVASCRPDGLYQTEGVNVPYCSIYDENGREKMGADHPRRVIGYFTSWRSEDDEQTSYLVKDIPWQHLTHINYAFVSIGSDGKMNIGDVNDPNNPAVGKTWSDVDIDPSLGFKGHFGALATYKQRHNVKTLISVGGWAETGGHFDKNGNRVADGGFYTMTTNADGSINHAGIETFATSAVEMMRKYNFDGLDIDYEYPTSMAGAGNPDDKDFMEPRRRYLWASYQELMKVLRNKLDKASAQDGIHYMLTIAAPSSGYLLRGMESFDVTKYLDYVNIMTYDLHGAWNDHVGHNAALYDTGKDSELIQWNVYKTAAYGGIGYLNTDWAYHYFRGSMPAGRINIGVPYYTRGWQNVSGGTDGLWGRAALPDQTQCPPGTGEGEKNNCGHGAVGIDNMWHDKDANGNEMGAGSNPMWHAKNLENQIWGTYSSAYGLDPVNDPSDRLTGNYTRHYDSVAVAPWLWNNEKKVFLSTEDKASVNLKADYVIDKEIGGIMFWELAGDYNCYLLDSQGLRSQIDESEQACLSGRGEYHMGSTMTKTIYDKFKSATPYGNKLSTTPIASQALDINVTVTGFKVGDQNYPINPKITFTNNSNQALPGGTEFQFDIPVSTPDNAKDQSGAGLSVISSGHTRPNNVGGLDGTMHRVSFTLPSWKTLPVGGSYELDMVYYLPISGPANYSVKVNGVDYAFKFEHPNLPIASSSSKQQQSEQ</sequence>
<evidence type="ECO:0000256" key="8">
    <source>
        <dbReference type="SAM" id="MobiDB-lite"/>
    </source>
</evidence>
<keyword evidence="9" id="KW-0732">Signal</keyword>
<evidence type="ECO:0000256" key="3">
    <source>
        <dbReference type="ARBA" id="ARBA00023024"/>
    </source>
</evidence>
<evidence type="ECO:0000259" key="10">
    <source>
        <dbReference type="PROSITE" id="PS51910"/>
    </source>
</evidence>
<comment type="similarity">
    <text evidence="1">Belongs to the glycosyl hydrolase 18 family. Chitinase class II subfamily.</text>
</comment>
<evidence type="ECO:0000256" key="6">
    <source>
        <dbReference type="ARBA" id="ARBA00023326"/>
    </source>
</evidence>
<dbReference type="Pfam" id="PF06483">
    <property type="entry name" value="ChiC"/>
    <property type="match status" value="1"/>
</dbReference>
<dbReference type="Pfam" id="PF00704">
    <property type="entry name" value="Glyco_hydro_18"/>
    <property type="match status" value="1"/>
</dbReference>
<dbReference type="InterPro" id="IPR029070">
    <property type="entry name" value="Chitinase_insertion_sf"/>
</dbReference>
<dbReference type="Proteomes" id="UP000478571">
    <property type="component" value="Unassembled WGS sequence"/>
</dbReference>
<organism evidence="11 12">
    <name type="scientific">Vibrio tetraodonis subsp. pristinus</name>
    <dbReference type="NCBI Taxonomy" id="2695891"/>
    <lineage>
        <taxon>Bacteria</taxon>
        <taxon>Pseudomonadati</taxon>
        <taxon>Pseudomonadota</taxon>
        <taxon>Gammaproteobacteria</taxon>
        <taxon>Vibrionales</taxon>
        <taxon>Vibrionaceae</taxon>
        <taxon>Vibrio</taxon>
    </lineage>
</organism>
<dbReference type="CDD" id="cd06548">
    <property type="entry name" value="GH18_chitinase"/>
    <property type="match status" value="1"/>
</dbReference>
<dbReference type="SUPFAM" id="SSF51445">
    <property type="entry name" value="(Trans)glycosidases"/>
    <property type="match status" value="1"/>
</dbReference>
<dbReference type="CDD" id="cd12215">
    <property type="entry name" value="ChiC_BD"/>
    <property type="match status" value="1"/>
</dbReference>
<keyword evidence="6" id="KW-0624">Polysaccharide degradation</keyword>
<dbReference type="Gene3D" id="2.60.40.10">
    <property type="entry name" value="Immunoglobulins"/>
    <property type="match status" value="2"/>
</dbReference>
<dbReference type="Pfam" id="PF17957">
    <property type="entry name" value="Big_7"/>
    <property type="match status" value="2"/>
</dbReference>
<protein>
    <submittedName>
        <fullName evidence="11">Chitinase</fullName>
    </submittedName>
</protein>
<dbReference type="PANTHER" id="PTHR11177:SF308">
    <property type="entry name" value="CHITINASE A"/>
    <property type="match status" value="1"/>
</dbReference>
<dbReference type="SUPFAM" id="SSF51055">
    <property type="entry name" value="Carbohydrate binding domain"/>
    <property type="match status" value="1"/>
</dbReference>
<feature type="region of interest" description="Disordered" evidence="8">
    <location>
        <begin position="889"/>
        <end position="909"/>
    </location>
</feature>